<name>A0A0F9DFU7_9ZZZZ</name>
<organism evidence="1">
    <name type="scientific">marine sediment metagenome</name>
    <dbReference type="NCBI Taxonomy" id="412755"/>
    <lineage>
        <taxon>unclassified sequences</taxon>
        <taxon>metagenomes</taxon>
        <taxon>ecological metagenomes</taxon>
    </lineage>
</organism>
<reference evidence="1" key="1">
    <citation type="journal article" date="2015" name="Nature">
        <title>Complex archaea that bridge the gap between prokaryotes and eukaryotes.</title>
        <authorList>
            <person name="Spang A."/>
            <person name="Saw J.H."/>
            <person name="Jorgensen S.L."/>
            <person name="Zaremba-Niedzwiedzka K."/>
            <person name="Martijn J."/>
            <person name="Lind A.E."/>
            <person name="van Eijk R."/>
            <person name="Schleper C."/>
            <person name="Guy L."/>
            <person name="Ettema T.J."/>
        </authorList>
    </citation>
    <scope>NUCLEOTIDE SEQUENCE</scope>
</reference>
<dbReference type="EMBL" id="LAZR01031814">
    <property type="protein sequence ID" value="KKL52661.1"/>
    <property type="molecule type" value="Genomic_DNA"/>
</dbReference>
<proteinExistence type="predicted"/>
<protein>
    <submittedName>
        <fullName evidence="1">Uncharacterized protein</fullName>
    </submittedName>
</protein>
<sequence length="69" mass="7967">MTESNIVKFPELEKSTLFDKECYPHVQQLCDDCECSTYYSFTDGAFKWLVCAGCGKSWEAEEKAFYADE</sequence>
<dbReference type="AlphaFoldDB" id="A0A0F9DFU7"/>
<gene>
    <name evidence="1" type="ORF">LCGC14_2283230</name>
</gene>
<accession>A0A0F9DFU7</accession>
<evidence type="ECO:0000313" key="1">
    <source>
        <dbReference type="EMBL" id="KKL52661.1"/>
    </source>
</evidence>
<comment type="caution">
    <text evidence="1">The sequence shown here is derived from an EMBL/GenBank/DDBJ whole genome shotgun (WGS) entry which is preliminary data.</text>
</comment>